<protein>
    <submittedName>
        <fullName evidence="1">Uncharacterized protein</fullName>
    </submittedName>
</protein>
<name>A0A933GMX0_UNCTE</name>
<proteinExistence type="predicted"/>
<evidence type="ECO:0000313" key="1">
    <source>
        <dbReference type="EMBL" id="MBI4596366.1"/>
    </source>
</evidence>
<organism evidence="1 2">
    <name type="scientific">Tectimicrobiota bacterium</name>
    <dbReference type="NCBI Taxonomy" id="2528274"/>
    <lineage>
        <taxon>Bacteria</taxon>
        <taxon>Pseudomonadati</taxon>
        <taxon>Nitrospinota/Tectimicrobiota group</taxon>
        <taxon>Candidatus Tectimicrobiota</taxon>
    </lineage>
</organism>
<accession>A0A933GMX0</accession>
<dbReference type="EMBL" id="JACQWF010000369">
    <property type="protein sequence ID" value="MBI4596366.1"/>
    <property type="molecule type" value="Genomic_DNA"/>
</dbReference>
<comment type="caution">
    <text evidence="1">The sequence shown here is derived from an EMBL/GenBank/DDBJ whole genome shotgun (WGS) entry which is preliminary data.</text>
</comment>
<evidence type="ECO:0000313" key="2">
    <source>
        <dbReference type="Proteomes" id="UP000772181"/>
    </source>
</evidence>
<dbReference type="AlphaFoldDB" id="A0A933GMX0"/>
<sequence length="119" mass="14034">METRICSVSDCQEIHHAKGFCNRHYKKWKRGRLNLGHKKAAQSNTRTRSKKLEERCRVHGCFATGNKRGYCEIHYKRYEMLKAFSQSTSKVYLEDVLGSLEVMEEDSEHLSELIPYYDQ</sequence>
<gene>
    <name evidence="1" type="ORF">HY730_08330</name>
</gene>
<dbReference type="Proteomes" id="UP000772181">
    <property type="component" value="Unassembled WGS sequence"/>
</dbReference>
<reference evidence="1" key="1">
    <citation type="submission" date="2020-07" db="EMBL/GenBank/DDBJ databases">
        <title>Huge and variable diversity of episymbiotic CPR bacteria and DPANN archaea in groundwater ecosystems.</title>
        <authorList>
            <person name="He C.Y."/>
            <person name="Keren R."/>
            <person name="Whittaker M."/>
            <person name="Farag I.F."/>
            <person name="Doudna J."/>
            <person name="Cate J.H.D."/>
            <person name="Banfield J.F."/>
        </authorList>
    </citation>
    <scope>NUCLEOTIDE SEQUENCE</scope>
    <source>
        <strain evidence="1">NC_groundwater_1482_Ag_S-0.65um_47_24</strain>
    </source>
</reference>